<feature type="region of interest" description="Disordered" evidence="3">
    <location>
        <begin position="511"/>
        <end position="531"/>
    </location>
</feature>
<dbReference type="SMART" id="SM00322">
    <property type="entry name" value="KH"/>
    <property type="match status" value="3"/>
</dbReference>
<dbReference type="Pfam" id="PF00013">
    <property type="entry name" value="KH_1"/>
    <property type="match status" value="3"/>
</dbReference>
<reference evidence="5 6" key="1">
    <citation type="journal article" date="2011" name="J. Gen. Appl. Microbiol.">
        <title>Draft genome sequencing of the enigmatic basidiomycete Mixia osmundae.</title>
        <authorList>
            <person name="Nishida H."/>
            <person name="Nagatsuka Y."/>
            <person name="Sugiyama J."/>
        </authorList>
    </citation>
    <scope>NUCLEOTIDE SEQUENCE [LARGE SCALE GENOMIC DNA]</scope>
    <source>
        <strain evidence="6">CBS 9802 / IAM 14324 / JCM 22182 / KY 12970</strain>
    </source>
</reference>
<feature type="domain" description="K Homology" evidence="4">
    <location>
        <begin position="231"/>
        <end position="302"/>
    </location>
</feature>
<keyword evidence="1" id="KW-0677">Repeat</keyword>
<feature type="region of interest" description="Disordered" evidence="3">
    <location>
        <begin position="107"/>
        <end position="138"/>
    </location>
</feature>
<feature type="compositionally biased region" description="Basic and acidic residues" evidence="3">
    <location>
        <begin position="108"/>
        <end position="121"/>
    </location>
</feature>
<dbReference type="AlphaFoldDB" id="G7E4Z7"/>
<evidence type="ECO:0000256" key="2">
    <source>
        <dbReference type="PROSITE-ProRule" id="PRU00117"/>
    </source>
</evidence>
<dbReference type="InterPro" id="IPR004087">
    <property type="entry name" value="KH_dom"/>
</dbReference>
<dbReference type="OrthoDB" id="1937934at2759"/>
<evidence type="ECO:0000313" key="5">
    <source>
        <dbReference type="EMBL" id="GAA97907.1"/>
    </source>
</evidence>
<comment type="caution">
    <text evidence="5">The sequence shown here is derived from an EMBL/GenBank/DDBJ whole genome shotgun (WGS) entry which is preliminary data.</text>
</comment>
<dbReference type="RefSeq" id="XP_014566328.1">
    <property type="nucleotide sequence ID" value="XM_014710842.1"/>
</dbReference>
<dbReference type="FunCoup" id="G7E4Z7">
    <property type="interactions" value="530"/>
</dbReference>
<dbReference type="CDD" id="cd22457">
    <property type="entry name" value="KH-I_Rnc1_rpt3"/>
    <property type="match status" value="1"/>
</dbReference>
<accession>G7E4Z7</accession>
<dbReference type="PANTHER" id="PTHR10288">
    <property type="entry name" value="KH DOMAIN CONTAINING RNA BINDING PROTEIN"/>
    <property type="match status" value="1"/>
</dbReference>
<feature type="region of interest" description="Disordered" evidence="3">
    <location>
        <begin position="384"/>
        <end position="419"/>
    </location>
</feature>
<feature type="domain" description="K Homology" evidence="4">
    <location>
        <begin position="437"/>
        <end position="508"/>
    </location>
</feature>
<dbReference type="PROSITE" id="PS50084">
    <property type="entry name" value="KH_TYPE_1"/>
    <property type="match status" value="3"/>
</dbReference>
<proteinExistence type="predicted"/>
<organism evidence="5 6">
    <name type="scientific">Mixia osmundae (strain CBS 9802 / IAM 14324 / JCM 22182 / KY 12970)</name>
    <dbReference type="NCBI Taxonomy" id="764103"/>
    <lineage>
        <taxon>Eukaryota</taxon>
        <taxon>Fungi</taxon>
        <taxon>Dikarya</taxon>
        <taxon>Basidiomycota</taxon>
        <taxon>Pucciniomycotina</taxon>
        <taxon>Mixiomycetes</taxon>
        <taxon>Mixiales</taxon>
        <taxon>Mixiaceae</taxon>
        <taxon>Mixia</taxon>
    </lineage>
</organism>
<dbReference type="InterPro" id="IPR049786">
    <property type="entry name" value="Rnc1_KH-I_3"/>
</dbReference>
<reference evidence="5 6" key="2">
    <citation type="journal article" date="2012" name="Open Biol.">
        <title>Characteristics of nucleosomes and linker DNA regions on the genome of the basidiomycete Mixia osmundae revealed by mono- and dinucleosome mapping.</title>
        <authorList>
            <person name="Nishida H."/>
            <person name="Kondo S."/>
            <person name="Matsumoto T."/>
            <person name="Suzuki Y."/>
            <person name="Yoshikawa H."/>
            <person name="Taylor T.D."/>
            <person name="Sugiyama J."/>
        </authorList>
    </citation>
    <scope>NUCLEOTIDE SEQUENCE [LARGE SCALE GENOMIC DNA]</scope>
    <source>
        <strain evidence="6">CBS 9802 / IAM 14324 / JCM 22182 / KY 12970</strain>
    </source>
</reference>
<dbReference type="InterPro" id="IPR036612">
    <property type="entry name" value="KH_dom_type_1_sf"/>
</dbReference>
<keyword evidence="6" id="KW-1185">Reference proteome</keyword>
<dbReference type="EMBL" id="BABT02000146">
    <property type="protein sequence ID" value="GAA97907.1"/>
    <property type="molecule type" value="Genomic_DNA"/>
</dbReference>
<feature type="domain" description="K Homology" evidence="4">
    <location>
        <begin position="141"/>
        <end position="211"/>
    </location>
</feature>
<dbReference type="HOGENOM" id="CLU_022670_4_2_1"/>
<dbReference type="OMA" id="VHNMNNI"/>
<dbReference type="InParanoid" id="G7E4Z7"/>
<gene>
    <name evidence="5" type="primary">Mo04587</name>
    <name evidence="5" type="ORF">E5Q_04587</name>
</gene>
<feature type="region of interest" description="Disordered" evidence="3">
    <location>
        <begin position="331"/>
        <end position="361"/>
    </location>
</feature>
<evidence type="ECO:0000259" key="4">
    <source>
        <dbReference type="SMART" id="SM00322"/>
    </source>
</evidence>
<protein>
    <recommendedName>
        <fullName evidence="4">K Homology domain-containing protein</fullName>
    </recommendedName>
</protein>
<dbReference type="GO" id="GO:0003723">
    <property type="term" value="F:RNA binding"/>
    <property type="evidence" value="ECO:0007669"/>
    <property type="project" value="UniProtKB-UniRule"/>
</dbReference>
<name>G7E4Z7_MIXOS</name>
<evidence type="ECO:0000256" key="3">
    <source>
        <dbReference type="SAM" id="MobiDB-lite"/>
    </source>
</evidence>
<dbReference type="CDD" id="cd22455">
    <property type="entry name" value="KH-I_Rnc1_rpt1"/>
    <property type="match status" value="1"/>
</dbReference>
<dbReference type="Proteomes" id="UP000009131">
    <property type="component" value="Unassembled WGS sequence"/>
</dbReference>
<dbReference type="eggNOG" id="KOG2190">
    <property type="taxonomic scope" value="Eukaryota"/>
</dbReference>
<sequence length="531" mass="56691">MRHLPSLDHSSCSIAKLNISSRLQGLWQETLPSRRVAPTQPREGQQIDLRCLRASRSLDDCTSPLSFSDSYHTRYRLRPLDIMPEAAPAAAVPDVDGVAQAVANLSTTEKDSPAVQPKEDAPPQAPIRSQAASPPGQAEAPTLIMRALVSSREAGIVIGRQGKNVADIREKAQVKAGVSKLVPGVSERVLTVTGQISGVARAFGLICQTIMDNSSGIPNDSPSTYTGLSGSTLTLRLLISSAQMGGVIGKAGTKIKSIQQTSGTRMAASKELLPQSTERLVEISGRPEQVEKAVAEIAKALVEDEAKAVGTIAFHPANLNPELSGLQSIPPIMRSSSSGTASRAPAASDGRAPGMMSMQQPHQQPQHMYPAAYAQHAQPAPAPAAAPLYGYTNDHAPPPRRYVPPQGYRANDPRNTPQDRYRANASIASAAHAPDPNLRTQNISIPSDMVGCIIGKGGQKINDIRKSSGSKISIAKTAHDETGERMFTITGTAQNNETALFLLYGQLENEKERRLRMDEEGGVGRQRRDDA</sequence>
<dbReference type="Gene3D" id="3.30.1370.10">
    <property type="entry name" value="K Homology domain, type 1"/>
    <property type="match status" value="3"/>
</dbReference>
<evidence type="ECO:0000256" key="1">
    <source>
        <dbReference type="ARBA" id="ARBA00022737"/>
    </source>
</evidence>
<evidence type="ECO:0000313" key="6">
    <source>
        <dbReference type="Proteomes" id="UP000009131"/>
    </source>
</evidence>
<dbReference type="InterPro" id="IPR004088">
    <property type="entry name" value="KH_dom_type_1"/>
</dbReference>
<dbReference type="STRING" id="764103.G7E4Z7"/>
<dbReference type="SUPFAM" id="SSF54791">
    <property type="entry name" value="Eukaryotic type KH-domain (KH-domain type I)"/>
    <property type="match status" value="3"/>
</dbReference>
<keyword evidence="2" id="KW-0694">RNA-binding</keyword>